<dbReference type="Gene3D" id="1.10.1740.10">
    <property type="match status" value="1"/>
</dbReference>
<dbReference type="Gene3D" id="1.10.10.10">
    <property type="entry name" value="Winged helix-like DNA-binding domain superfamily/Winged helix DNA-binding domain"/>
    <property type="match status" value="1"/>
</dbReference>
<dbReference type="NCBIfam" id="TIGR02983">
    <property type="entry name" value="SigE-fam_strep"/>
    <property type="match status" value="1"/>
</dbReference>
<dbReference type="NCBIfam" id="TIGR02937">
    <property type="entry name" value="sigma70-ECF"/>
    <property type="match status" value="1"/>
</dbReference>
<dbReference type="InterPro" id="IPR013324">
    <property type="entry name" value="RNA_pol_sigma_r3/r4-like"/>
</dbReference>
<dbReference type="RefSeq" id="WP_203847336.1">
    <property type="nucleotide sequence ID" value="NZ_BAAAVW010000011.1"/>
</dbReference>
<dbReference type="InterPro" id="IPR014284">
    <property type="entry name" value="RNA_pol_sigma-70_dom"/>
</dbReference>
<dbReference type="SUPFAM" id="SSF88946">
    <property type="entry name" value="Sigma2 domain of RNA polymerase sigma factors"/>
    <property type="match status" value="1"/>
</dbReference>
<gene>
    <name evidence="8" type="ORF">Dsi01nite_035730</name>
</gene>
<dbReference type="GO" id="GO:0016987">
    <property type="term" value="F:sigma factor activity"/>
    <property type="evidence" value="ECO:0007669"/>
    <property type="project" value="UniProtKB-KW"/>
</dbReference>
<dbReference type="Pfam" id="PF08281">
    <property type="entry name" value="Sigma70_r4_2"/>
    <property type="match status" value="1"/>
</dbReference>
<evidence type="ECO:0000259" key="7">
    <source>
        <dbReference type="Pfam" id="PF08281"/>
    </source>
</evidence>
<evidence type="ECO:0000256" key="2">
    <source>
        <dbReference type="ARBA" id="ARBA00023015"/>
    </source>
</evidence>
<evidence type="ECO:0000256" key="3">
    <source>
        <dbReference type="ARBA" id="ARBA00023082"/>
    </source>
</evidence>
<evidence type="ECO:0000256" key="1">
    <source>
        <dbReference type="ARBA" id="ARBA00010641"/>
    </source>
</evidence>
<dbReference type="AlphaFoldDB" id="A0A919PJY5"/>
<dbReference type="PANTHER" id="PTHR43133:SF50">
    <property type="entry name" value="ECF RNA POLYMERASE SIGMA FACTOR SIGM"/>
    <property type="match status" value="1"/>
</dbReference>
<evidence type="ECO:0000313" key="8">
    <source>
        <dbReference type="EMBL" id="GIG45532.1"/>
    </source>
</evidence>
<sequence>MSAEPAGAPPSVELRAAGSQDERFEAFVADVGPYLLRVALLLSGDWSHAEDLVQTTFERTYRSWERACAAGPRAYARKVLVNLRIDRWRRRRREVLTSLDALPDLATPSHADAVDSRNEVVRALADLPLAQRRVVVLRHLLDLTEAETAAELGVSVGTVKSHNARALARLRVLLLEGRQ</sequence>
<evidence type="ECO:0000256" key="4">
    <source>
        <dbReference type="ARBA" id="ARBA00023125"/>
    </source>
</evidence>
<dbReference type="InterPro" id="IPR013325">
    <property type="entry name" value="RNA_pol_sigma_r2"/>
</dbReference>
<evidence type="ECO:0000313" key="9">
    <source>
        <dbReference type="Proteomes" id="UP000660611"/>
    </source>
</evidence>
<dbReference type="InterPro" id="IPR036388">
    <property type="entry name" value="WH-like_DNA-bd_sf"/>
</dbReference>
<dbReference type="Proteomes" id="UP000660611">
    <property type="component" value="Unassembled WGS sequence"/>
</dbReference>
<feature type="domain" description="RNA polymerase sigma-70 region 2" evidence="6">
    <location>
        <begin position="28"/>
        <end position="93"/>
    </location>
</feature>
<dbReference type="CDD" id="cd06171">
    <property type="entry name" value="Sigma70_r4"/>
    <property type="match status" value="1"/>
</dbReference>
<reference evidence="8" key="1">
    <citation type="submission" date="2021-01" db="EMBL/GenBank/DDBJ databases">
        <title>Whole genome shotgun sequence of Dactylosporangium siamense NBRC 106093.</title>
        <authorList>
            <person name="Komaki H."/>
            <person name="Tamura T."/>
        </authorList>
    </citation>
    <scope>NUCLEOTIDE SEQUENCE</scope>
    <source>
        <strain evidence="8">NBRC 106093</strain>
    </source>
</reference>
<comment type="caution">
    <text evidence="8">The sequence shown here is derived from an EMBL/GenBank/DDBJ whole genome shotgun (WGS) entry which is preliminary data.</text>
</comment>
<keyword evidence="9" id="KW-1185">Reference proteome</keyword>
<proteinExistence type="inferred from homology"/>
<dbReference type="Pfam" id="PF04542">
    <property type="entry name" value="Sigma70_r2"/>
    <property type="match status" value="1"/>
</dbReference>
<dbReference type="GO" id="GO:0003677">
    <property type="term" value="F:DNA binding"/>
    <property type="evidence" value="ECO:0007669"/>
    <property type="project" value="UniProtKB-KW"/>
</dbReference>
<dbReference type="SUPFAM" id="SSF88659">
    <property type="entry name" value="Sigma3 and sigma4 domains of RNA polymerase sigma factors"/>
    <property type="match status" value="1"/>
</dbReference>
<evidence type="ECO:0000259" key="6">
    <source>
        <dbReference type="Pfam" id="PF04542"/>
    </source>
</evidence>
<dbReference type="InterPro" id="IPR039425">
    <property type="entry name" value="RNA_pol_sigma-70-like"/>
</dbReference>
<evidence type="ECO:0000256" key="5">
    <source>
        <dbReference type="ARBA" id="ARBA00023163"/>
    </source>
</evidence>
<keyword evidence="5" id="KW-0804">Transcription</keyword>
<dbReference type="PANTHER" id="PTHR43133">
    <property type="entry name" value="RNA POLYMERASE ECF-TYPE SIGMA FACTO"/>
    <property type="match status" value="1"/>
</dbReference>
<organism evidence="8 9">
    <name type="scientific">Dactylosporangium siamense</name>
    <dbReference type="NCBI Taxonomy" id="685454"/>
    <lineage>
        <taxon>Bacteria</taxon>
        <taxon>Bacillati</taxon>
        <taxon>Actinomycetota</taxon>
        <taxon>Actinomycetes</taxon>
        <taxon>Micromonosporales</taxon>
        <taxon>Micromonosporaceae</taxon>
        <taxon>Dactylosporangium</taxon>
    </lineage>
</organism>
<keyword evidence="2" id="KW-0805">Transcription regulation</keyword>
<dbReference type="InterPro" id="IPR013249">
    <property type="entry name" value="RNA_pol_sigma70_r4_t2"/>
</dbReference>
<comment type="similarity">
    <text evidence="1">Belongs to the sigma-70 factor family. ECF subfamily.</text>
</comment>
<dbReference type="InterPro" id="IPR014325">
    <property type="entry name" value="RNA_pol_sigma-E_actinobac"/>
</dbReference>
<dbReference type="InterPro" id="IPR007627">
    <property type="entry name" value="RNA_pol_sigma70_r2"/>
</dbReference>
<dbReference type="GO" id="GO:0006352">
    <property type="term" value="P:DNA-templated transcription initiation"/>
    <property type="evidence" value="ECO:0007669"/>
    <property type="project" value="InterPro"/>
</dbReference>
<protein>
    <submittedName>
        <fullName evidence="8">RNA polymerase sigma24 factor</fullName>
    </submittedName>
</protein>
<feature type="domain" description="RNA polymerase sigma factor 70 region 4 type 2" evidence="7">
    <location>
        <begin position="118"/>
        <end position="170"/>
    </location>
</feature>
<keyword evidence="4" id="KW-0238">DNA-binding</keyword>
<accession>A0A919PJY5</accession>
<keyword evidence="3" id="KW-0731">Sigma factor</keyword>
<name>A0A919PJY5_9ACTN</name>
<dbReference type="EMBL" id="BONQ01000053">
    <property type="protein sequence ID" value="GIG45532.1"/>
    <property type="molecule type" value="Genomic_DNA"/>
</dbReference>